<evidence type="ECO:0000313" key="3">
    <source>
        <dbReference type="Proteomes" id="UP000095087"/>
    </source>
</evidence>
<evidence type="ECO:0000256" key="1">
    <source>
        <dbReference type="SAM" id="SignalP"/>
    </source>
</evidence>
<feature type="chain" id="PRO_5009116615" description="Lipoprotein" evidence="1">
    <location>
        <begin position="18"/>
        <end position="62"/>
    </location>
</feature>
<dbReference type="RefSeq" id="WP_069095014.1">
    <property type="nucleotide sequence ID" value="NZ_MASI01000003.1"/>
</dbReference>
<feature type="signal peptide" evidence="1">
    <location>
        <begin position="1"/>
        <end position="17"/>
    </location>
</feature>
<accession>A0A1E2RZP6</accession>
<reference evidence="2 3" key="1">
    <citation type="submission" date="2016-07" db="EMBL/GenBank/DDBJ databases">
        <title>Draft genome sequence of Methyloligella halotolerans C2T (VKM B-2706T=CCUG 61687T=DSM 25045T), a halotolerant polyhydroxybutyrate accumulating methylotroph.</title>
        <authorList>
            <person name="Vasilenko O.V."/>
            <person name="Doronina N.V."/>
            <person name="Poroshina M.N."/>
            <person name="Tarlachkov S.V."/>
            <person name="Trotsenko Y.A."/>
        </authorList>
    </citation>
    <scope>NUCLEOTIDE SEQUENCE [LARGE SCALE GENOMIC DNA]</scope>
    <source>
        <strain evidence="2 3">VKM B-2706</strain>
    </source>
</reference>
<proteinExistence type="predicted"/>
<dbReference type="Proteomes" id="UP000095087">
    <property type="component" value="Unassembled WGS sequence"/>
</dbReference>
<dbReference type="STRING" id="1177755.A7A08_01729"/>
<comment type="caution">
    <text evidence="2">The sequence shown here is derived from an EMBL/GenBank/DDBJ whole genome shotgun (WGS) entry which is preliminary data.</text>
</comment>
<name>A0A1E2RZP6_9HYPH</name>
<dbReference type="EMBL" id="MASI01000003">
    <property type="protein sequence ID" value="ODA67694.1"/>
    <property type="molecule type" value="Genomic_DNA"/>
</dbReference>
<protein>
    <recommendedName>
        <fullName evidence="4">Lipoprotein</fullName>
    </recommendedName>
</protein>
<keyword evidence="3" id="KW-1185">Reference proteome</keyword>
<evidence type="ECO:0008006" key="4">
    <source>
        <dbReference type="Google" id="ProtNLM"/>
    </source>
</evidence>
<dbReference type="AlphaFoldDB" id="A0A1E2RZP6"/>
<evidence type="ECO:0000313" key="2">
    <source>
        <dbReference type="EMBL" id="ODA67694.1"/>
    </source>
</evidence>
<gene>
    <name evidence="2" type="ORF">A7A08_01729</name>
</gene>
<organism evidence="2 3">
    <name type="scientific">Methyloligella halotolerans</name>
    <dbReference type="NCBI Taxonomy" id="1177755"/>
    <lineage>
        <taxon>Bacteria</taxon>
        <taxon>Pseudomonadati</taxon>
        <taxon>Pseudomonadota</taxon>
        <taxon>Alphaproteobacteria</taxon>
        <taxon>Hyphomicrobiales</taxon>
        <taxon>Hyphomicrobiaceae</taxon>
        <taxon>Methyloligella</taxon>
    </lineage>
</organism>
<keyword evidence="1" id="KW-0732">Signal</keyword>
<sequence length="62" mass="6559">MLTAIPMVVLLGCSALAAQSPGPCAFADLEPCLRRAEQLQRFFKLPEPMTCQIQVASGGLPA</sequence>